<name>A0A917T010_9ACTN</name>
<reference evidence="2" key="2">
    <citation type="submission" date="2020-09" db="EMBL/GenBank/DDBJ databases">
        <authorList>
            <person name="Sun Q."/>
            <person name="Ohkuma M."/>
        </authorList>
    </citation>
    <scope>NUCLEOTIDE SEQUENCE</scope>
    <source>
        <strain evidence="2">JCM 19831</strain>
    </source>
</reference>
<comment type="caution">
    <text evidence="2">The sequence shown here is derived from an EMBL/GenBank/DDBJ whole genome shotgun (WGS) entry which is preliminary data.</text>
</comment>
<keyword evidence="1" id="KW-0812">Transmembrane</keyword>
<keyword evidence="1" id="KW-0472">Membrane</keyword>
<accession>A0A917T010</accession>
<dbReference type="AlphaFoldDB" id="A0A917T010"/>
<dbReference type="SUPFAM" id="SSF82171">
    <property type="entry name" value="DPP6 N-terminal domain-like"/>
    <property type="match status" value="1"/>
</dbReference>
<dbReference type="RefSeq" id="WP_190247864.1">
    <property type="nucleotide sequence ID" value="NZ_BMPI01000002.1"/>
</dbReference>
<dbReference type="Gene3D" id="2.130.10.10">
    <property type="entry name" value="YVTN repeat-like/Quinoprotein amine dehydrogenase"/>
    <property type="match status" value="1"/>
</dbReference>
<reference evidence="2" key="1">
    <citation type="journal article" date="2014" name="Int. J. Syst. Evol. Microbiol.">
        <title>Complete genome sequence of Corynebacterium casei LMG S-19264T (=DSM 44701T), isolated from a smear-ripened cheese.</title>
        <authorList>
            <consortium name="US DOE Joint Genome Institute (JGI-PGF)"/>
            <person name="Walter F."/>
            <person name="Albersmeier A."/>
            <person name="Kalinowski J."/>
            <person name="Ruckert C."/>
        </authorList>
    </citation>
    <scope>NUCLEOTIDE SEQUENCE</scope>
    <source>
        <strain evidence="2">JCM 19831</strain>
    </source>
</reference>
<evidence type="ECO:0000313" key="3">
    <source>
        <dbReference type="Proteomes" id="UP000642070"/>
    </source>
</evidence>
<proteinExistence type="predicted"/>
<keyword evidence="1" id="KW-1133">Transmembrane helix</keyword>
<evidence type="ECO:0000313" key="2">
    <source>
        <dbReference type="EMBL" id="GGM05533.1"/>
    </source>
</evidence>
<organism evidence="2 3">
    <name type="scientific">Dactylosporangium sucinum</name>
    <dbReference type="NCBI Taxonomy" id="1424081"/>
    <lineage>
        <taxon>Bacteria</taxon>
        <taxon>Bacillati</taxon>
        <taxon>Actinomycetota</taxon>
        <taxon>Actinomycetes</taxon>
        <taxon>Micromonosporales</taxon>
        <taxon>Micromonosporaceae</taxon>
        <taxon>Dactylosporangium</taxon>
    </lineage>
</organism>
<protein>
    <submittedName>
        <fullName evidence="2">Uncharacterized protein</fullName>
    </submittedName>
</protein>
<dbReference type="EMBL" id="BMPI01000002">
    <property type="protein sequence ID" value="GGM05533.1"/>
    <property type="molecule type" value="Genomic_DNA"/>
</dbReference>
<evidence type="ECO:0000256" key="1">
    <source>
        <dbReference type="SAM" id="Phobius"/>
    </source>
</evidence>
<feature type="transmembrane region" description="Helical" evidence="1">
    <location>
        <begin position="37"/>
        <end position="56"/>
    </location>
</feature>
<gene>
    <name evidence="2" type="ORF">GCM10007977_003320</name>
</gene>
<dbReference type="Proteomes" id="UP000642070">
    <property type="component" value="Unassembled WGS sequence"/>
</dbReference>
<feature type="transmembrane region" description="Helical" evidence="1">
    <location>
        <begin position="377"/>
        <end position="397"/>
    </location>
</feature>
<dbReference type="InterPro" id="IPR015943">
    <property type="entry name" value="WD40/YVTN_repeat-like_dom_sf"/>
</dbReference>
<keyword evidence="3" id="KW-1185">Reference proteome</keyword>
<sequence>MTTRLQEALTELAGDARPPATAGLWVQGRRRRRRRRWTAGGLALIALAAVAGPALLVRPGPPAAVPGDGGGPAVPRRFEPARPWQELAERDPNGPVMLTFVNVQGRLSLPARPVTVIGQDGSFRGSARLGRLSPDGRFLAQPDRIVDLSTNAVVPIDASFGSVADWSPDGRQLLMTSPTGATVVEAATGHGERLGVGSPSGGAFSPDGRRVALAESDQVTVVDAATGDAAARVPYGAWQRFAGWDATGGRLIFLVAEQCPWSECGRDATSRDSALALLARQRWHLRFVDVATGAATDESRTGRSGWPDRLIGWHDGAAIWIVDGRTIQAVRPGEPAAVLAEGPSRAEQLDVARDLVVAGRFGGPDLDAPLTPLREEWRWLLAVVATLVAVAGLAVAVRRRPLTGRRRTPPHPT</sequence>